<evidence type="ECO:0000313" key="2">
    <source>
        <dbReference type="Proteomes" id="UP000306223"/>
    </source>
</evidence>
<protein>
    <recommendedName>
        <fullName evidence="3">Integrase catalytic domain-containing protein</fullName>
    </recommendedName>
</protein>
<accession>A0A4U0QL02</accession>
<dbReference type="OrthoDB" id="7319221at2"/>
<dbReference type="Proteomes" id="UP000306223">
    <property type="component" value="Unassembled WGS sequence"/>
</dbReference>
<dbReference type="EMBL" id="SUNH01000022">
    <property type="protein sequence ID" value="TJZ82435.1"/>
    <property type="molecule type" value="Genomic_DNA"/>
</dbReference>
<proteinExistence type="predicted"/>
<evidence type="ECO:0000313" key="1">
    <source>
        <dbReference type="EMBL" id="TJZ82435.1"/>
    </source>
</evidence>
<gene>
    <name evidence="1" type="ORF">FA740_15105</name>
</gene>
<organism evidence="1 2">
    <name type="scientific">Paracoccus hibiscisoli</name>
    <dbReference type="NCBI Taxonomy" id="2023261"/>
    <lineage>
        <taxon>Bacteria</taxon>
        <taxon>Pseudomonadati</taxon>
        <taxon>Pseudomonadota</taxon>
        <taxon>Alphaproteobacteria</taxon>
        <taxon>Rhodobacterales</taxon>
        <taxon>Paracoccaceae</taxon>
        <taxon>Paracoccus</taxon>
    </lineage>
</organism>
<evidence type="ECO:0008006" key="3">
    <source>
        <dbReference type="Google" id="ProtNLM"/>
    </source>
</evidence>
<reference evidence="1 2" key="1">
    <citation type="submission" date="2019-04" db="EMBL/GenBank/DDBJ databases">
        <authorList>
            <person name="Li J."/>
        </authorList>
    </citation>
    <scope>NUCLEOTIDE SEQUENCE [LARGE SCALE GENOMIC DNA]</scope>
    <source>
        <strain evidence="1 2">CCTCC AB2016182</strain>
    </source>
</reference>
<sequence>MTQFGRALSEFNIEILCANSSQAKGRVERANRTLQDRLVKELRLAGISDMAAANSFLPGFMAHHKLRFLQALARPDNRHRPSTLDASRLSDILCVCDQRQVGKSLVVHYERMKFILKDGEHARNAIGRYVESYSYPDRSLEIRWKDISLPYRISDPAQQRVTHAAVTENKRLSEVLAHVMAARRLPRRRSDQLANSAADTR</sequence>
<dbReference type="PANTHER" id="PTHR35004:SF7">
    <property type="entry name" value="INTEGRASE PROTEIN"/>
    <property type="match status" value="1"/>
</dbReference>
<name>A0A4U0QL02_9RHOB</name>
<keyword evidence="2" id="KW-1185">Reference proteome</keyword>
<dbReference type="PANTHER" id="PTHR35004">
    <property type="entry name" value="TRANSPOSASE RV3428C-RELATED"/>
    <property type="match status" value="1"/>
</dbReference>
<comment type="caution">
    <text evidence="1">The sequence shown here is derived from an EMBL/GenBank/DDBJ whole genome shotgun (WGS) entry which is preliminary data.</text>
</comment>
<dbReference type="AlphaFoldDB" id="A0A4U0QL02"/>